<accession>W9QVG7</accession>
<feature type="compositionally biased region" description="Polar residues" evidence="1">
    <location>
        <begin position="437"/>
        <end position="448"/>
    </location>
</feature>
<dbReference type="STRING" id="981085.W9QVG7"/>
<dbReference type="PANTHER" id="PTHR33334">
    <property type="entry name" value="PROTEIN LNK1"/>
    <property type="match status" value="1"/>
</dbReference>
<dbReference type="Proteomes" id="UP000030645">
    <property type="component" value="Unassembled WGS sequence"/>
</dbReference>
<feature type="region of interest" description="Disordered" evidence="1">
    <location>
        <begin position="434"/>
        <end position="466"/>
    </location>
</feature>
<feature type="region of interest" description="Disordered" evidence="1">
    <location>
        <begin position="523"/>
        <end position="546"/>
    </location>
</feature>
<reference evidence="3" key="1">
    <citation type="submission" date="2013-01" db="EMBL/GenBank/DDBJ databases">
        <title>Draft Genome Sequence of a Mulberry Tree, Morus notabilis C.K. Schneid.</title>
        <authorList>
            <person name="He N."/>
            <person name="Zhao S."/>
        </authorList>
    </citation>
    <scope>NUCLEOTIDE SEQUENCE</scope>
</reference>
<gene>
    <name evidence="2" type="ORF">L484_017214</name>
</gene>
<dbReference type="GO" id="GO:0007623">
    <property type="term" value="P:circadian rhythm"/>
    <property type="evidence" value="ECO:0007669"/>
    <property type="project" value="InterPro"/>
</dbReference>
<dbReference type="EMBL" id="KE344232">
    <property type="protein sequence ID" value="EXB55303.1"/>
    <property type="molecule type" value="Genomic_DNA"/>
</dbReference>
<dbReference type="GO" id="GO:0006355">
    <property type="term" value="P:regulation of DNA-templated transcription"/>
    <property type="evidence" value="ECO:0007669"/>
    <property type="project" value="InterPro"/>
</dbReference>
<evidence type="ECO:0008006" key="4">
    <source>
        <dbReference type="Google" id="ProtNLM"/>
    </source>
</evidence>
<organism evidence="2 3">
    <name type="scientific">Morus notabilis</name>
    <dbReference type="NCBI Taxonomy" id="981085"/>
    <lineage>
        <taxon>Eukaryota</taxon>
        <taxon>Viridiplantae</taxon>
        <taxon>Streptophyta</taxon>
        <taxon>Embryophyta</taxon>
        <taxon>Tracheophyta</taxon>
        <taxon>Spermatophyta</taxon>
        <taxon>Magnoliopsida</taxon>
        <taxon>eudicotyledons</taxon>
        <taxon>Gunneridae</taxon>
        <taxon>Pentapetalae</taxon>
        <taxon>rosids</taxon>
        <taxon>fabids</taxon>
        <taxon>Rosales</taxon>
        <taxon>Moraceae</taxon>
        <taxon>Moreae</taxon>
        <taxon>Morus</taxon>
    </lineage>
</organism>
<protein>
    <recommendedName>
        <fullName evidence="4">Protein LNK1</fullName>
    </recommendedName>
</protein>
<sequence>MDLDFSHRKPNGGENLYRWLNISESISGDRLPATNMTSDQTLACVLGGVIEERKDLHENSVDDSEDHNFLLGVDKNQNYYSKMRKQDGLLEDNVWDEFGDSDDHIVPHSGNKHADKSLAEGDSRKKPQSEVIGVASNGDTSTTHYTGGKGNRSIPFVTDNNTMLEKGSWSDTLDGVFPSCDTDSIKEVTSLASDGTRISNNSFKSDNVESGGSEFCVDDSIMGDGCTAVDNSLYRYPLSRIPQTGYELSFFDNDREDRENGDLLYYGWPDIGNFEDVDRMFRSCDSTFGMESLNNDEELSWFSSSNATEGSEDALKSGLKFAGPNAGSSKGVSEHYDAFKPDSKLESRDILMPKEQPKHDAQLEGETTDQYLENGGSFHHYDYLKQLTDMKQPHGDLSSQFYSAPGIEQHKQIAGPNSMSYNQRQLPYMHVDHTRQSDQISVCPTPSVKSEKDGKPSSLKESSYGSNQLQCMENFRGPLTETPIATISENTEKPHSCQGFQSSFIMNFENAATTNPVVFGNKVSKQKEEQKSENQIGGHSDIEGASNEIPAEVDSSNLQESSCMSSVLDDISLEATSFLQLQQVMEKLDVRTKLCIRDSLYRLARSAEQRHNCANQRGGYRDNGDATGALMVEETSKYVTIFFPLA</sequence>
<name>W9QVG7_9ROSA</name>
<dbReference type="AlphaFoldDB" id="W9QVG7"/>
<feature type="compositionally biased region" description="Basic and acidic residues" evidence="1">
    <location>
        <begin position="101"/>
        <end position="128"/>
    </location>
</feature>
<feature type="region of interest" description="Disordered" evidence="1">
    <location>
        <begin position="101"/>
        <end position="151"/>
    </location>
</feature>
<dbReference type="InterPro" id="IPR039928">
    <property type="entry name" value="LNK"/>
</dbReference>
<proteinExistence type="predicted"/>
<dbReference type="PANTHER" id="PTHR33334:SF8">
    <property type="entry name" value="PROTEIN LNK1"/>
    <property type="match status" value="1"/>
</dbReference>
<evidence type="ECO:0000313" key="2">
    <source>
        <dbReference type="EMBL" id="EXB55303.1"/>
    </source>
</evidence>
<keyword evidence="3" id="KW-1185">Reference proteome</keyword>
<evidence type="ECO:0000313" key="3">
    <source>
        <dbReference type="Proteomes" id="UP000030645"/>
    </source>
</evidence>
<dbReference type="eggNOG" id="ENOG502QY4B">
    <property type="taxonomic scope" value="Eukaryota"/>
</dbReference>
<evidence type="ECO:0000256" key="1">
    <source>
        <dbReference type="SAM" id="MobiDB-lite"/>
    </source>
</evidence>